<dbReference type="PANTHER" id="PTHR30419:SF28">
    <property type="entry name" value="HTH-TYPE TRANSCRIPTIONAL REGULATOR BSDA"/>
    <property type="match status" value="1"/>
</dbReference>
<dbReference type="InterPro" id="IPR036390">
    <property type="entry name" value="WH_DNA-bd_sf"/>
</dbReference>
<dbReference type="GO" id="GO:0005829">
    <property type="term" value="C:cytosol"/>
    <property type="evidence" value="ECO:0007669"/>
    <property type="project" value="TreeGrafter"/>
</dbReference>
<sequence length="308" mass="33121">MQALRWFQQVADGFTLTEISDLEMVSQPGISRALSRLEDEVGTPLLRRSGRVLRCTQAGAAFKRHVDSMMHSLDDGLAAVEQLLDPEHGLITVSFEADLGTWLLPDLVGSFGQAQPGVQFDLRAKAAEATTSLGPGSDVDVELSTLPAARGDVRGHPLASEPLRLLVPHRHRLAGRSATALVAAADERFVLPRPHSRLRAVTEELCVRAGFDLQPVLVADDLATMRGYVAAGLGVAIVPTLWDNTAEPGTGRVRYLELTDEAATRTVWVSWSTSRRLLASAQLFAEHAVARARAGRLPAPVPVAAPGR</sequence>
<dbReference type="SUPFAM" id="SSF46785">
    <property type="entry name" value="Winged helix' DNA-binding domain"/>
    <property type="match status" value="1"/>
</dbReference>
<feature type="domain" description="HTH lysR-type" evidence="5">
    <location>
        <begin position="1"/>
        <end position="56"/>
    </location>
</feature>
<keyword evidence="3" id="KW-0238">DNA-binding</keyword>
<keyword evidence="4" id="KW-0804">Transcription</keyword>
<comment type="similarity">
    <text evidence="1">Belongs to the LysR transcriptional regulatory family.</text>
</comment>
<dbReference type="InterPro" id="IPR050950">
    <property type="entry name" value="HTH-type_LysR_regulators"/>
</dbReference>
<dbReference type="eggNOG" id="COG0583">
    <property type="taxonomic scope" value="Bacteria"/>
</dbReference>
<dbReference type="Proteomes" id="UP000008366">
    <property type="component" value="Unassembled WGS sequence"/>
</dbReference>
<dbReference type="InterPro" id="IPR005119">
    <property type="entry name" value="LysR_subst-bd"/>
</dbReference>
<dbReference type="EMBL" id="BAHD01000004">
    <property type="protein sequence ID" value="GAB94363.1"/>
    <property type="molecule type" value="Genomic_DNA"/>
</dbReference>
<dbReference type="AlphaFoldDB" id="K6VDV4"/>
<evidence type="ECO:0000256" key="3">
    <source>
        <dbReference type="ARBA" id="ARBA00023125"/>
    </source>
</evidence>
<dbReference type="GO" id="GO:0003677">
    <property type="term" value="F:DNA binding"/>
    <property type="evidence" value="ECO:0007669"/>
    <property type="project" value="UniProtKB-KW"/>
</dbReference>
<dbReference type="SUPFAM" id="SSF53850">
    <property type="entry name" value="Periplasmic binding protein-like II"/>
    <property type="match status" value="1"/>
</dbReference>
<evidence type="ECO:0000259" key="5">
    <source>
        <dbReference type="PROSITE" id="PS50931"/>
    </source>
</evidence>
<dbReference type="PROSITE" id="PS50931">
    <property type="entry name" value="HTH_LYSR"/>
    <property type="match status" value="1"/>
</dbReference>
<keyword evidence="7" id="KW-1185">Reference proteome</keyword>
<evidence type="ECO:0000256" key="4">
    <source>
        <dbReference type="ARBA" id="ARBA00023163"/>
    </source>
</evidence>
<reference evidence="6 7" key="1">
    <citation type="submission" date="2012-08" db="EMBL/GenBank/DDBJ databases">
        <title>Whole genome shotgun sequence of Kineosphaera limosa NBRC 100340.</title>
        <authorList>
            <person name="Yoshida I."/>
            <person name="Isaki S."/>
            <person name="Hosoyama A."/>
            <person name="Tsuchikane K."/>
            <person name="Katsumata H."/>
            <person name="Ando Y."/>
            <person name="Ohji S."/>
            <person name="Hamada M."/>
            <person name="Tamura T."/>
            <person name="Yamazoe A."/>
            <person name="Yamazaki S."/>
            <person name="Fujita N."/>
        </authorList>
    </citation>
    <scope>NUCLEOTIDE SEQUENCE [LARGE SCALE GENOMIC DNA]</scope>
    <source>
        <strain evidence="6 7">NBRC 100340</strain>
    </source>
</reference>
<evidence type="ECO:0000313" key="7">
    <source>
        <dbReference type="Proteomes" id="UP000008366"/>
    </source>
</evidence>
<organism evidence="6 7">
    <name type="scientific">Kineosphaera limosa NBRC 100340</name>
    <dbReference type="NCBI Taxonomy" id="1184609"/>
    <lineage>
        <taxon>Bacteria</taxon>
        <taxon>Bacillati</taxon>
        <taxon>Actinomycetota</taxon>
        <taxon>Actinomycetes</taxon>
        <taxon>Micrococcales</taxon>
        <taxon>Dermatophilaceae</taxon>
        <taxon>Kineosphaera</taxon>
    </lineage>
</organism>
<evidence type="ECO:0000313" key="6">
    <source>
        <dbReference type="EMBL" id="GAB94363.1"/>
    </source>
</evidence>
<keyword evidence="2" id="KW-0805">Transcription regulation</keyword>
<comment type="caution">
    <text evidence="6">The sequence shown here is derived from an EMBL/GenBank/DDBJ whole genome shotgun (WGS) entry which is preliminary data.</text>
</comment>
<protein>
    <submittedName>
        <fullName evidence="6">Putative LysR family transcriptional regulator</fullName>
    </submittedName>
</protein>
<dbReference type="InterPro" id="IPR000847">
    <property type="entry name" value="LysR_HTH_N"/>
</dbReference>
<gene>
    <name evidence="6" type="ORF">KILIM_004_01550</name>
</gene>
<dbReference type="Gene3D" id="1.10.10.10">
    <property type="entry name" value="Winged helix-like DNA-binding domain superfamily/Winged helix DNA-binding domain"/>
    <property type="match status" value="1"/>
</dbReference>
<dbReference type="Pfam" id="PF03466">
    <property type="entry name" value="LysR_substrate"/>
    <property type="match status" value="1"/>
</dbReference>
<evidence type="ECO:0000256" key="2">
    <source>
        <dbReference type="ARBA" id="ARBA00023015"/>
    </source>
</evidence>
<dbReference type="RefSeq" id="WP_006590896.1">
    <property type="nucleotide sequence ID" value="NZ_BAHD01000004.1"/>
</dbReference>
<dbReference type="GO" id="GO:0003700">
    <property type="term" value="F:DNA-binding transcription factor activity"/>
    <property type="evidence" value="ECO:0007669"/>
    <property type="project" value="InterPro"/>
</dbReference>
<dbReference type="STRING" id="1184609.KILIM_004_01550"/>
<dbReference type="PANTHER" id="PTHR30419">
    <property type="entry name" value="HTH-TYPE TRANSCRIPTIONAL REGULATOR YBHD"/>
    <property type="match status" value="1"/>
</dbReference>
<dbReference type="InterPro" id="IPR036388">
    <property type="entry name" value="WH-like_DNA-bd_sf"/>
</dbReference>
<dbReference type="Gene3D" id="3.40.190.290">
    <property type="match status" value="1"/>
</dbReference>
<dbReference type="Pfam" id="PF00126">
    <property type="entry name" value="HTH_1"/>
    <property type="match status" value="1"/>
</dbReference>
<name>K6VDV4_9MICO</name>
<evidence type="ECO:0000256" key="1">
    <source>
        <dbReference type="ARBA" id="ARBA00009437"/>
    </source>
</evidence>
<proteinExistence type="inferred from homology"/>
<accession>K6VDV4</accession>